<dbReference type="PROSITE" id="PS51450">
    <property type="entry name" value="LRR"/>
    <property type="match status" value="3"/>
</dbReference>
<dbReference type="SMART" id="SM00365">
    <property type="entry name" value="LRR_SD22"/>
    <property type="match status" value="5"/>
</dbReference>
<reference evidence="4" key="2">
    <citation type="submission" date="2010-05" db="EMBL/GenBank/DDBJ databases">
        <authorList>
            <person name="Almeida L.G."/>
            <person name="Nicolas M.F."/>
            <person name="Souza R.C."/>
            <person name="Vasconcelos A.T.R."/>
        </authorList>
    </citation>
    <scope>NUCLEOTIDE SEQUENCE</scope>
</reference>
<dbReference type="STRING" id="43151.W5JUN0"/>
<evidence type="ECO:0000313" key="6">
    <source>
        <dbReference type="Proteomes" id="UP000000673"/>
    </source>
</evidence>
<evidence type="ECO:0000256" key="2">
    <source>
        <dbReference type="ARBA" id="ARBA00022729"/>
    </source>
</evidence>
<sequence length="758" mass="85550">MLEYIDKNLLSECRHVTLVSFQKNKIVQIEPGSFDTVSSVLEHIDLSHNYLTDISNVLSNLSALSVVDLSDNRLRTLQDDAFDGSEALMLLNLDNNFIQVIPAALAKLPQLTDLSLIGNRLKTTVSPAIANGFAGLLRLYLTNNSISTLQVKQYPMLVGLHLENNQLESIPDDTFETNVDLKTLYLANNRITGSLDRCFLPVRHLERLQLDSNPLGHISASMFSTLTQLETLMLKNTSLTELRGSPFASLNKLSLLDLSENQIGAIGSTELKGLDSLDELYLNNNEFASANLSGLSVLDGVKLLTISYGKWNPSADLLVNKTKLEDLYMQGAQFSVLPNDFFIYTTKLSLLSISDNKQFNRLPSTFFQHIPYLKELTLVNNSLSTLEQGVFDYLGLLEELYIRDNPLRTLRSDLFAKTYSLKTLEISEANLTSLPTGLFESLNLLKKLDLDSNQLSNQLTNVTFHGLYSLEILLLQDNGIERLSPGVFDDLVLLQEVYLGHNKLSSLDSRLFANLRHMMLLDLPNNKFSTFDLTTLSFARPLPVLNLDNNGLKTIKITPTLNKLSVDNNELSSIEVDQTDESISMLIMLSASHNRFTTVEAFTKFPAMSELDVSFNRFETLDLALLTRKMFSLIELNASDSYVKHLGVTYFQPQFSLIHLDISNNNLTRIRDLGELRYPFLENIILGGNQFERFLLEEVTEQFQMLRMIGLEGNQGSWSCELIRGLDLDRFYLNLWRKPELKEQQQTCAKQEKGICCL</sequence>
<dbReference type="InterPro" id="IPR003591">
    <property type="entry name" value="Leu-rich_rpt_typical-subtyp"/>
</dbReference>
<keyword evidence="1" id="KW-0433">Leucine-rich repeat</keyword>
<dbReference type="EnsemblMetazoa" id="ADAC000317-RA">
    <property type="protein sequence ID" value="ADAC000317-PA"/>
    <property type="gene ID" value="ADAC000317"/>
</dbReference>
<evidence type="ECO:0000256" key="3">
    <source>
        <dbReference type="ARBA" id="ARBA00022737"/>
    </source>
</evidence>
<protein>
    <submittedName>
        <fullName evidence="4">Leucine-rich repeat-containing protein 1</fullName>
    </submittedName>
</protein>
<dbReference type="VEuPathDB" id="VectorBase:ADAC000317"/>
<evidence type="ECO:0000313" key="4">
    <source>
        <dbReference type="EMBL" id="ETN67856.1"/>
    </source>
</evidence>
<evidence type="ECO:0000313" key="5">
    <source>
        <dbReference type="EnsemblMetazoa" id="ADAC000317-PA"/>
    </source>
</evidence>
<dbReference type="EMBL" id="ADMH02000089">
    <property type="protein sequence ID" value="ETN67856.1"/>
    <property type="molecule type" value="Genomic_DNA"/>
</dbReference>
<dbReference type="Proteomes" id="UP000000673">
    <property type="component" value="Unassembled WGS sequence"/>
</dbReference>
<reference evidence="4 6" key="1">
    <citation type="journal article" date="2010" name="BMC Genomics">
        <title>Combination of measures distinguishes pre-miRNAs from other stem-loops in the genome of the newly sequenced Anopheles darlingi.</title>
        <authorList>
            <person name="Mendes N.D."/>
            <person name="Freitas A.T."/>
            <person name="Vasconcelos A.T."/>
            <person name="Sagot M.F."/>
        </authorList>
    </citation>
    <scope>NUCLEOTIDE SEQUENCE</scope>
</reference>
<dbReference type="AlphaFoldDB" id="W5JUN0"/>
<dbReference type="FunFam" id="3.80.10.10:FF:001164">
    <property type="entry name" value="GH01279p"/>
    <property type="match status" value="2"/>
</dbReference>
<dbReference type="HOGENOM" id="CLU_007468_0_0_1"/>
<keyword evidence="2" id="KW-0732">Signal</keyword>
<dbReference type="PANTHER" id="PTHR24366">
    <property type="entry name" value="IG(IMMUNOGLOBULIN) AND LRR(LEUCINE RICH REPEAT) DOMAINS"/>
    <property type="match status" value="1"/>
</dbReference>
<reference evidence="5" key="4">
    <citation type="submission" date="2015-06" db="UniProtKB">
        <authorList>
            <consortium name="EnsemblMetazoa"/>
        </authorList>
    </citation>
    <scope>IDENTIFICATION</scope>
</reference>
<organism evidence="4">
    <name type="scientific">Anopheles darlingi</name>
    <name type="common">Mosquito</name>
    <dbReference type="NCBI Taxonomy" id="43151"/>
    <lineage>
        <taxon>Eukaryota</taxon>
        <taxon>Metazoa</taxon>
        <taxon>Ecdysozoa</taxon>
        <taxon>Arthropoda</taxon>
        <taxon>Hexapoda</taxon>
        <taxon>Insecta</taxon>
        <taxon>Pterygota</taxon>
        <taxon>Neoptera</taxon>
        <taxon>Endopterygota</taxon>
        <taxon>Diptera</taxon>
        <taxon>Nematocera</taxon>
        <taxon>Culicoidea</taxon>
        <taxon>Culicidae</taxon>
        <taxon>Anophelinae</taxon>
        <taxon>Anopheles</taxon>
    </lineage>
</organism>
<accession>W5JUN0</accession>
<dbReference type="InterPro" id="IPR001611">
    <property type="entry name" value="Leu-rich_rpt"/>
</dbReference>
<name>W5JUN0_ANODA</name>
<dbReference type="eggNOG" id="KOG0619">
    <property type="taxonomic scope" value="Eukaryota"/>
</dbReference>
<proteinExistence type="predicted"/>
<dbReference type="Gene3D" id="3.80.10.10">
    <property type="entry name" value="Ribonuclease Inhibitor"/>
    <property type="match status" value="4"/>
</dbReference>
<gene>
    <name evidence="4" type="ORF">AND_000317</name>
</gene>
<reference evidence="4" key="3">
    <citation type="journal article" date="2013" name="Nucleic Acids Res.">
        <title>The genome of Anopheles darlingi, the main neotropical malaria vector.</title>
        <authorList>
            <person name="Marinotti O."/>
            <person name="Cerqueira G.C."/>
            <person name="de Almeida L.G."/>
            <person name="Ferro M.I."/>
            <person name="Loreto E.L."/>
            <person name="Zaha A."/>
            <person name="Teixeira S.M."/>
            <person name="Wespiser A.R."/>
            <person name="Almeida E Silva A."/>
            <person name="Schlindwein A.D."/>
            <person name="Pacheco A.C."/>
            <person name="Silva A.L."/>
            <person name="Graveley B.R."/>
            <person name="Walenz B.P."/>
            <person name="Lima Bde A."/>
            <person name="Ribeiro C.A."/>
            <person name="Nunes-Silva C.G."/>
            <person name="de Carvalho C.R."/>
            <person name="Soares C.M."/>
            <person name="de Menezes C.B."/>
            <person name="Matiolli C."/>
            <person name="Caffrey D."/>
            <person name="Araujo D.A."/>
            <person name="de Oliveira D.M."/>
            <person name="Golenbock D."/>
            <person name="Grisard E.C."/>
            <person name="Fantinatti-Garboggini F."/>
            <person name="de Carvalho F.M."/>
            <person name="Barcellos F.G."/>
            <person name="Prosdocimi F."/>
            <person name="May G."/>
            <person name="Azevedo Junior G.M."/>
            <person name="Guimaraes G.M."/>
            <person name="Goldman G.H."/>
            <person name="Padilha I.Q."/>
            <person name="Batista Jda S."/>
            <person name="Ferro J.A."/>
            <person name="Ribeiro J.M."/>
            <person name="Fietto J.L."/>
            <person name="Dabbas K.M."/>
            <person name="Cerdeira L."/>
            <person name="Agnez-Lima L.F."/>
            <person name="Brocchi M."/>
            <person name="de Carvalho M.O."/>
            <person name="Teixeira Mde M."/>
            <person name="Diniz Maia Mde M."/>
            <person name="Goldman M.H."/>
            <person name="Cruz Schneider M.P."/>
            <person name="Felipe M.S."/>
            <person name="Hungria M."/>
            <person name="Nicolas M.F."/>
            <person name="Pereira M."/>
            <person name="Montes M.A."/>
            <person name="Cantao M.E."/>
            <person name="Vincentz M."/>
            <person name="Rafael M.S."/>
            <person name="Silverman N."/>
            <person name="Stoco P.H."/>
            <person name="Souza R.C."/>
            <person name="Vicentini R."/>
            <person name="Gazzinelli R.T."/>
            <person name="Neves Rde O."/>
            <person name="Silva R."/>
            <person name="Astolfi-Filho S."/>
            <person name="Maciel T.E."/>
            <person name="Urmenyi T.P."/>
            <person name="Tadei W.P."/>
            <person name="Camargo E.P."/>
            <person name="de Vasconcelos A.T."/>
        </authorList>
    </citation>
    <scope>NUCLEOTIDE SEQUENCE</scope>
</reference>
<dbReference type="VEuPathDB" id="VectorBase:ADAR2_004767"/>
<dbReference type="InterPro" id="IPR032675">
    <property type="entry name" value="LRR_dom_sf"/>
</dbReference>
<dbReference type="SMART" id="SM00369">
    <property type="entry name" value="LRR_TYP"/>
    <property type="match status" value="15"/>
</dbReference>
<dbReference type="SUPFAM" id="SSF52058">
    <property type="entry name" value="L domain-like"/>
    <property type="match status" value="3"/>
</dbReference>
<dbReference type="OMA" id="YNWIEGT"/>
<dbReference type="PANTHER" id="PTHR24366:SF161">
    <property type="entry name" value="TIR DOMAIN-CONTAINING PROTEIN"/>
    <property type="match status" value="1"/>
</dbReference>
<keyword evidence="3" id="KW-0677">Repeat</keyword>
<dbReference type="Pfam" id="PF00560">
    <property type="entry name" value="LRR_1"/>
    <property type="match status" value="1"/>
</dbReference>
<dbReference type="Pfam" id="PF13855">
    <property type="entry name" value="LRR_8"/>
    <property type="match status" value="4"/>
</dbReference>
<keyword evidence="6" id="KW-1185">Reference proteome</keyword>
<evidence type="ECO:0000256" key="1">
    <source>
        <dbReference type="ARBA" id="ARBA00022614"/>
    </source>
</evidence>